<evidence type="ECO:0000256" key="1">
    <source>
        <dbReference type="SAM" id="SignalP"/>
    </source>
</evidence>
<evidence type="ECO:0000313" key="3">
    <source>
        <dbReference type="Proteomes" id="UP001165524"/>
    </source>
</evidence>
<evidence type="ECO:0000313" key="2">
    <source>
        <dbReference type="EMBL" id="MCK0536764.1"/>
    </source>
</evidence>
<feature type="signal peptide" evidence="1">
    <location>
        <begin position="1"/>
        <end position="20"/>
    </location>
</feature>
<name>A0ABT0E4L8_9GAMM</name>
<reference evidence="2" key="1">
    <citation type="submission" date="2022-04" db="EMBL/GenBank/DDBJ databases">
        <title>Alcanivorax sp. CY1518 draft genome sequence.</title>
        <authorList>
            <person name="Zhao G."/>
            <person name="An M."/>
        </authorList>
    </citation>
    <scope>NUCLEOTIDE SEQUENCE</scope>
    <source>
        <strain evidence="2">CY1518</strain>
    </source>
</reference>
<feature type="chain" id="PRO_5045719988" evidence="1">
    <location>
        <begin position="21"/>
        <end position="221"/>
    </location>
</feature>
<protein>
    <submittedName>
        <fullName evidence="2">Uncharacterized protein</fullName>
    </submittedName>
</protein>
<sequence length="221" mass="24173">MHCKGIMIGIAWLMSAAAFAQEHAVPGDEWAAMQATVDEGARQAQRWQYLWGTGYAAAATFYAVEADRASDADDRYDARVSAVKSLLGLADVLLFPQPHRRAQREFAELRATGDVAAARARIANLAAEEQYRRRLGARTGPLLVNLAGGLLIAFDDDRAGDGALNFATGMLVSELRIRTQSTAASRYQAAPSFTLRAGGARLPVQYRWWLTPQMASVQLRF</sequence>
<dbReference type="RefSeq" id="WP_246948476.1">
    <property type="nucleotide sequence ID" value="NZ_JALKII010000002.1"/>
</dbReference>
<keyword evidence="1" id="KW-0732">Signal</keyword>
<gene>
    <name evidence="2" type="ORF">MU846_03505</name>
</gene>
<accession>A0ABT0E4L8</accession>
<comment type="caution">
    <text evidence="2">The sequence shown here is derived from an EMBL/GenBank/DDBJ whole genome shotgun (WGS) entry which is preliminary data.</text>
</comment>
<dbReference type="Proteomes" id="UP001165524">
    <property type="component" value="Unassembled WGS sequence"/>
</dbReference>
<proteinExistence type="predicted"/>
<keyword evidence="3" id="KW-1185">Reference proteome</keyword>
<organism evidence="2 3">
    <name type="scientific">Alcanivorax quisquiliarum</name>
    <dbReference type="NCBI Taxonomy" id="2933565"/>
    <lineage>
        <taxon>Bacteria</taxon>
        <taxon>Pseudomonadati</taxon>
        <taxon>Pseudomonadota</taxon>
        <taxon>Gammaproteobacteria</taxon>
        <taxon>Oceanospirillales</taxon>
        <taxon>Alcanivoracaceae</taxon>
        <taxon>Alcanivorax</taxon>
    </lineage>
</organism>
<dbReference type="EMBL" id="JALKII010000002">
    <property type="protein sequence ID" value="MCK0536764.1"/>
    <property type="molecule type" value="Genomic_DNA"/>
</dbReference>